<keyword evidence="1" id="KW-0812">Transmembrane</keyword>
<dbReference type="Pfam" id="PF02517">
    <property type="entry name" value="Rce1-like"/>
    <property type="match status" value="1"/>
</dbReference>
<feature type="transmembrane region" description="Helical" evidence="1">
    <location>
        <begin position="364"/>
        <end position="382"/>
    </location>
</feature>
<dbReference type="GO" id="GO:0004175">
    <property type="term" value="F:endopeptidase activity"/>
    <property type="evidence" value="ECO:0007669"/>
    <property type="project" value="UniProtKB-ARBA"/>
</dbReference>
<keyword evidence="4" id="KW-1185">Reference proteome</keyword>
<evidence type="ECO:0000313" key="4">
    <source>
        <dbReference type="Proteomes" id="UP000681162"/>
    </source>
</evidence>
<feature type="transmembrane region" description="Helical" evidence="1">
    <location>
        <begin position="17"/>
        <end position="35"/>
    </location>
</feature>
<proteinExistence type="predicted"/>
<name>A0A919XZE5_9BACL</name>
<gene>
    <name evidence="3" type="ORF">J41TS12_42730</name>
</gene>
<sequence>MNSEVLKVQPRRLGLKTLWIMAAVGLVLFVVLQILPTSPEEAKQVELAAKIITKQEAAEAAAEFAGSALGLQVQSDQGLVVYDTDSNLYGYLTRDSLLEPYLNEYEAQFPYDKFQVRFDLVAEAYETLAVDVHMTSGKVVGFELLSSLFSMMPAEKDAADWEGAKAQVAPILEAVGYSPDQQSVVQEIPGGFLLSDPQQQIGEAYPEIEVSLDQHTVTGIHKGFALPDSFTNYVKQQQSLANWMTYLGYALLTFVLGILAIVYSALTKAHTSFKRGIVLASVYFVLSMGSALNMLPYFQKEGMTGGLLVFALIFQGGVTLVLAASVYFSLVGGDGLWRQQGTILWSRSRETGYGRHVLRSVSEGYAWALIIMGVQSVLFFLLEKTIHTWSTTDASQSTYNMLYPALLPALAWVAGIGEEAVYRLFGIPMLKKMFKSTIAASIITTLIWAFGHTLYPIYPVISRPIELLFIGLIFSYIFLRHGFITAVFAHVIFDSLLMSISIIFMGGTLNIVSGLFFIVLPLLVAYLIYLFNPSGKERPPVLNKKEEEPLFTTPHPGGHL</sequence>
<evidence type="ECO:0000313" key="3">
    <source>
        <dbReference type="EMBL" id="GIO39412.1"/>
    </source>
</evidence>
<feature type="transmembrane region" description="Helical" evidence="1">
    <location>
        <begin position="277"/>
        <end position="295"/>
    </location>
</feature>
<feature type="transmembrane region" description="Helical" evidence="1">
    <location>
        <begin position="402"/>
        <end position="425"/>
    </location>
</feature>
<organism evidence="3 4">
    <name type="scientific">Paenibacillus antibioticophila</name>
    <dbReference type="NCBI Taxonomy" id="1274374"/>
    <lineage>
        <taxon>Bacteria</taxon>
        <taxon>Bacillati</taxon>
        <taxon>Bacillota</taxon>
        <taxon>Bacilli</taxon>
        <taxon>Bacillales</taxon>
        <taxon>Paenibacillaceae</taxon>
        <taxon>Paenibacillus</taxon>
    </lineage>
</organism>
<feature type="domain" description="CAAX prenyl protease 2/Lysostaphin resistance protein A-like" evidence="2">
    <location>
        <begin position="405"/>
        <end position="495"/>
    </location>
</feature>
<keyword evidence="1" id="KW-1133">Transmembrane helix</keyword>
<dbReference type="GO" id="GO:0080120">
    <property type="term" value="P:CAAX-box protein maturation"/>
    <property type="evidence" value="ECO:0007669"/>
    <property type="project" value="UniProtKB-ARBA"/>
</dbReference>
<feature type="transmembrane region" description="Helical" evidence="1">
    <location>
        <begin position="307"/>
        <end position="330"/>
    </location>
</feature>
<dbReference type="Proteomes" id="UP000681162">
    <property type="component" value="Unassembled WGS sequence"/>
</dbReference>
<comment type="caution">
    <text evidence="3">The sequence shown here is derived from an EMBL/GenBank/DDBJ whole genome shotgun (WGS) entry which is preliminary data.</text>
</comment>
<feature type="transmembrane region" description="Helical" evidence="1">
    <location>
        <begin position="437"/>
        <end position="455"/>
    </location>
</feature>
<dbReference type="EMBL" id="BORR01000021">
    <property type="protein sequence ID" value="GIO39412.1"/>
    <property type="molecule type" value="Genomic_DNA"/>
</dbReference>
<feature type="transmembrane region" description="Helical" evidence="1">
    <location>
        <begin position="486"/>
        <end position="505"/>
    </location>
</feature>
<feature type="transmembrane region" description="Helical" evidence="1">
    <location>
        <begin position="243"/>
        <end position="265"/>
    </location>
</feature>
<keyword evidence="1" id="KW-0472">Membrane</keyword>
<dbReference type="AlphaFoldDB" id="A0A919XZE5"/>
<dbReference type="RefSeq" id="WP_212942648.1">
    <property type="nucleotide sequence ID" value="NZ_BORR01000021.1"/>
</dbReference>
<feature type="transmembrane region" description="Helical" evidence="1">
    <location>
        <begin position="511"/>
        <end position="531"/>
    </location>
</feature>
<evidence type="ECO:0000259" key="2">
    <source>
        <dbReference type="Pfam" id="PF02517"/>
    </source>
</evidence>
<dbReference type="InterPro" id="IPR003675">
    <property type="entry name" value="Rce1/LyrA-like_dom"/>
</dbReference>
<reference evidence="3 4" key="1">
    <citation type="submission" date="2021-03" db="EMBL/GenBank/DDBJ databases">
        <title>Antimicrobial resistance genes in bacteria isolated from Japanese honey, and their potential for conferring macrolide and lincosamide resistance in the American foulbrood pathogen Paenibacillus larvae.</title>
        <authorList>
            <person name="Okamoto M."/>
            <person name="Kumagai M."/>
            <person name="Kanamori H."/>
            <person name="Takamatsu D."/>
        </authorList>
    </citation>
    <scope>NUCLEOTIDE SEQUENCE [LARGE SCALE GENOMIC DNA]</scope>
    <source>
        <strain evidence="3 4">J41TS12</strain>
    </source>
</reference>
<accession>A0A919XZE5</accession>
<evidence type="ECO:0000256" key="1">
    <source>
        <dbReference type="SAM" id="Phobius"/>
    </source>
</evidence>
<protein>
    <recommendedName>
        <fullName evidence="2">CAAX prenyl protease 2/Lysostaphin resistance protein A-like domain-containing protein</fullName>
    </recommendedName>
</protein>